<reference evidence="1" key="2">
    <citation type="journal article" date="2015" name="Data Brief">
        <title>Shoot transcriptome of the giant reed, Arundo donax.</title>
        <authorList>
            <person name="Barrero R.A."/>
            <person name="Guerrero F.D."/>
            <person name="Moolhuijzen P."/>
            <person name="Goolsby J.A."/>
            <person name="Tidwell J."/>
            <person name="Bellgard S.E."/>
            <person name="Bellgard M.I."/>
        </authorList>
    </citation>
    <scope>NUCLEOTIDE SEQUENCE</scope>
    <source>
        <tissue evidence="1">Shoot tissue taken approximately 20 cm above the soil surface</tissue>
    </source>
</reference>
<proteinExistence type="predicted"/>
<protein>
    <submittedName>
        <fullName evidence="1">Uncharacterized protein</fullName>
    </submittedName>
</protein>
<reference evidence="1" key="1">
    <citation type="submission" date="2014-09" db="EMBL/GenBank/DDBJ databases">
        <authorList>
            <person name="Magalhaes I.L.F."/>
            <person name="Oliveira U."/>
            <person name="Santos F.R."/>
            <person name="Vidigal T.H.D.A."/>
            <person name="Brescovit A.D."/>
            <person name="Santos A.J."/>
        </authorList>
    </citation>
    <scope>NUCLEOTIDE SEQUENCE</scope>
    <source>
        <tissue evidence="1">Shoot tissue taken approximately 20 cm above the soil surface</tissue>
    </source>
</reference>
<evidence type="ECO:0000313" key="1">
    <source>
        <dbReference type="EMBL" id="JAD71523.1"/>
    </source>
</evidence>
<sequence length="8" mass="1040">MRYVFLVL</sequence>
<name>A0A0A9CAP0_ARUDO</name>
<dbReference type="EMBL" id="GBRH01226372">
    <property type="protein sequence ID" value="JAD71523.1"/>
    <property type="molecule type" value="Transcribed_RNA"/>
</dbReference>
<organism evidence="1">
    <name type="scientific">Arundo donax</name>
    <name type="common">Giant reed</name>
    <name type="synonym">Donax arundinaceus</name>
    <dbReference type="NCBI Taxonomy" id="35708"/>
    <lineage>
        <taxon>Eukaryota</taxon>
        <taxon>Viridiplantae</taxon>
        <taxon>Streptophyta</taxon>
        <taxon>Embryophyta</taxon>
        <taxon>Tracheophyta</taxon>
        <taxon>Spermatophyta</taxon>
        <taxon>Magnoliopsida</taxon>
        <taxon>Liliopsida</taxon>
        <taxon>Poales</taxon>
        <taxon>Poaceae</taxon>
        <taxon>PACMAD clade</taxon>
        <taxon>Arundinoideae</taxon>
        <taxon>Arundineae</taxon>
        <taxon>Arundo</taxon>
    </lineage>
</organism>
<accession>A0A0A9CAP0</accession>